<feature type="region of interest" description="Disordered" evidence="1">
    <location>
        <begin position="1"/>
        <end position="58"/>
    </location>
</feature>
<name>A0A803M3W2_CHEQI</name>
<keyword evidence="3" id="KW-1185">Reference proteome</keyword>
<sequence>MIALSKAMTPSDGDLGETSNTQVVEIESKDQPIDSSHVQVEHPSATRYEEEDELDHEEIQQKNAHVLQQQQLSSKQSPTTAKDKAYMDNVPYASAIGSLMYAMVCTRPDISQAVGVVSRFMANPGKIHWEAVKWILRYLKGTIDTRLCFGGDNCQISGFVDSDYAGDLDRRRSTTGYAFTIFGAPA</sequence>
<evidence type="ECO:0000313" key="2">
    <source>
        <dbReference type="EnsemblPlants" id="AUR62022911-RA:cds"/>
    </source>
</evidence>
<dbReference type="AlphaFoldDB" id="A0A803M3W2"/>
<evidence type="ECO:0008006" key="4">
    <source>
        <dbReference type="Google" id="ProtNLM"/>
    </source>
</evidence>
<protein>
    <recommendedName>
        <fullName evidence="4">Retrovirus-related Pol polyprotein from transposon TNT 1-94</fullName>
    </recommendedName>
</protein>
<dbReference type="Proteomes" id="UP000596660">
    <property type="component" value="Unplaced"/>
</dbReference>
<organism evidence="2 3">
    <name type="scientific">Chenopodium quinoa</name>
    <name type="common">Quinoa</name>
    <dbReference type="NCBI Taxonomy" id="63459"/>
    <lineage>
        <taxon>Eukaryota</taxon>
        <taxon>Viridiplantae</taxon>
        <taxon>Streptophyta</taxon>
        <taxon>Embryophyta</taxon>
        <taxon>Tracheophyta</taxon>
        <taxon>Spermatophyta</taxon>
        <taxon>Magnoliopsida</taxon>
        <taxon>eudicotyledons</taxon>
        <taxon>Gunneridae</taxon>
        <taxon>Pentapetalae</taxon>
        <taxon>Caryophyllales</taxon>
        <taxon>Chenopodiaceae</taxon>
        <taxon>Chenopodioideae</taxon>
        <taxon>Atripliceae</taxon>
        <taxon>Chenopodium</taxon>
    </lineage>
</organism>
<dbReference type="PANTHER" id="PTHR11439">
    <property type="entry name" value="GAG-POL-RELATED RETROTRANSPOSON"/>
    <property type="match status" value="1"/>
</dbReference>
<evidence type="ECO:0000313" key="3">
    <source>
        <dbReference type="Proteomes" id="UP000596660"/>
    </source>
</evidence>
<dbReference type="EnsemblPlants" id="AUR62022911-RA">
    <property type="protein sequence ID" value="AUR62022911-RA:cds"/>
    <property type="gene ID" value="AUR62022911"/>
</dbReference>
<reference evidence="2" key="1">
    <citation type="journal article" date="2017" name="Nature">
        <title>The genome of Chenopodium quinoa.</title>
        <authorList>
            <person name="Jarvis D.E."/>
            <person name="Ho Y.S."/>
            <person name="Lightfoot D.J."/>
            <person name="Schmoeckel S.M."/>
            <person name="Li B."/>
            <person name="Borm T.J.A."/>
            <person name="Ohyanagi H."/>
            <person name="Mineta K."/>
            <person name="Michell C.T."/>
            <person name="Saber N."/>
            <person name="Kharbatia N.M."/>
            <person name="Rupper R.R."/>
            <person name="Sharp A.R."/>
            <person name="Dally N."/>
            <person name="Boughton B.A."/>
            <person name="Woo Y.H."/>
            <person name="Gao G."/>
            <person name="Schijlen E.G.W.M."/>
            <person name="Guo X."/>
            <person name="Momin A.A."/>
            <person name="Negrao S."/>
            <person name="Al-Babili S."/>
            <person name="Gehring C."/>
            <person name="Roessner U."/>
            <person name="Jung C."/>
            <person name="Murphy K."/>
            <person name="Arold S.T."/>
            <person name="Gojobori T."/>
            <person name="van der Linden C.G."/>
            <person name="van Loo E.N."/>
            <person name="Jellen E.N."/>
            <person name="Maughan P.J."/>
            <person name="Tester M."/>
        </authorList>
    </citation>
    <scope>NUCLEOTIDE SEQUENCE [LARGE SCALE GENOMIC DNA]</scope>
    <source>
        <strain evidence="2">cv. PI 614886</strain>
    </source>
</reference>
<evidence type="ECO:0000256" key="1">
    <source>
        <dbReference type="SAM" id="MobiDB-lite"/>
    </source>
</evidence>
<proteinExistence type="predicted"/>
<accession>A0A803M3W2</accession>
<dbReference type="Gramene" id="AUR62022911-RA">
    <property type="protein sequence ID" value="AUR62022911-RA:cds"/>
    <property type="gene ID" value="AUR62022911"/>
</dbReference>
<reference evidence="2" key="2">
    <citation type="submission" date="2021-03" db="UniProtKB">
        <authorList>
            <consortium name="EnsemblPlants"/>
        </authorList>
    </citation>
    <scope>IDENTIFICATION</scope>
</reference>